<evidence type="ECO:0000256" key="1">
    <source>
        <dbReference type="ARBA" id="ARBA00004123"/>
    </source>
</evidence>
<keyword evidence="4" id="KW-0804">Transcription</keyword>
<evidence type="ECO:0000259" key="7">
    <source>
        <dbReference type="PROSITE" id="PS51294"/>
    </source>
</evidence>
<dbReference type="InterPro" id="IPR009057">
    <property type="entry name" value="Homeodomain-like_sf"/>
</dbReference>
<feature type="domain" description="HTH myb-type" evidence="7">
    <location>
        <begin position="50"/>
        <end position="105"/>
    </location>
</feature>
<name>A0AAN9HML6_CROPI</name>
<keyword evidence="2" id="KW-0805">Transcription regulation</keyword>
<evidence type="ECO:0000313" key="8">
    <source>
        <dbReference type="EMBL" id="KAK7244740.1"/>
    </source>
</evidence>
<keyword evidence="5" id="KW-0539">Nucleus</keyword>
<accession>A0AAN9HML6</accession>
<feature type="region of interest" description="Disordered" evidence="6">
    <location>
        <begin position="32"/>
        <end position="53"/>
    </location>
</feature>
<evidence type="ECO:0000256" key="3">
    <source>
        <dbReference type="ARBA" id="ARBA00023125"/>
    </source>
</evidence>
<reference evidence="8 9" key="1">
    <citation type="submission" date="2024-01" db="EMBL/GenBank/DDBJ databases">
        <title>The genomes of 5 underutilized Papilionoideae crops provide insights into root nodulation and disease resistanc.</title>
        <authorList>
            <person name="Yuan L."/>
        </authorList>
    </citation>
    <scope>NUCLEOTIDE SEQUENCE [LARGE SCALE GENOMIC DNA]</scope>
    <source>
        <strain evidence="8">ZHUSHIDOU_FW_LH</strain>
        <tissue evidence="8">Leaf</tissue>
    </source>
</reference>
<dbReference type="Gene3D" id="1.10.10.60">
    <property type="entry name" value="Homeodomain-like"/>
    <property type="match status" value="1"/>
</dbReference>
<dbReference type="CDD" id="cd00167">
    <property type="entry name" value="SANT"/>
    <property type="match status" value="1"/>
</dbReference>
<sequence>MSQSQEKHSAPVHGCTSWSSYSDDIRAAAATVAAKEKGHRNALQPRPTVQHKKGTTWTEFEHKLFLFGLEKLGKGDWKGISRTYVKSKTPCQVASHAQKYNLRQTVTNKKRKSIHDIVLDECDRFLLSAPDLDNQHNIVSLPQNPNQVLVDYSNTFPPNHNLMDQKSTFHLPQHDNIHFSNPNPNLNPIYQNRTFHFPQNDNILLSNPNLVDQPNTFQYDPCQDLVPFSSYPDHKNWVTTSQNQDLGYIDHQNWATTSQNQDVGINTSNIDHQNWATTSQHQDLGKNIENYKATNMGLVMNHDITTHQNSGFSQQVCDIPPQNWTSDMFQAQQTEHLHPPNNLRQPMLQWNPPNILPQQQEYEQVFNNGFLQCVP</sequence>
<gene>
    <name evidence="8" type="ORF">RIF29_39566</name>
</gene>
<evidence type="ECO:0000256" key="6">
    <source>
        <dbReference type="SAM" id="MobiDB-lite"/>
    </source>
</evidence>
<dbReference type="PANTHER" id="PTHR44191">
    <property type="entry name" value="TRANSCRIPTION FACTOR KUA1"/>
    <property type="match status" value="1"/>
</dbReference>
<dbReference type="InterPro" id="IPR017930">
    <property type="entry name" value="Myb_dom"/>
</dbReference>
<dbReference type="GO" id="GO:0006355">
    <property type="term" value="P:regulation of DNA-templated transcription"/>
    <property type="evidence" value="ECO:0007669"/>
    <property type="project" value="UniProtKB-ARBA"/>
</dbReference>
<proteinExistence type="predicted"/>
<dbReference type="InterPro" id="IPR006447">
    <property type="entry name" value="Myb_dom_plants"/>
</dbReference>
<evidence type="ECO:0000313" key="9">
    <source>
        <dbReference type="Proteomes" id="UP001372338"/>
    </source>
</evidence>
<evidence type="ECO:0000256" key="2">
    <source>
        <dbReference type="ARBA" id="ARBA00023015"/>
    </source>
</evidence>
<evidence type="ECO:0000256" key="4">
    <source>
        <dbReference type="ARBA" id="ARBA00023163"/>
    </source>
</evidence>
<organism evidence="8 9">
    <name type="scientific">Crotalaria pallida</name>
    <name type="common">Smooth rattlebox</name>
    <name type="synonym">Crotalaria striata</name>
    <dbReference type="NCBI Taxonomy" id="3830"/>
    <lineage>
        <taxon>Eukaryota</taxon>
        <taxon>Viridiplantae</taxon>
        <taxon>Streptophyta</taxon>
        <taxon>Embryophyta</taxon>
        <taxon>Tracheophyta</taxon>
        <taxon>Spermatophyta</taxon>
        <taxon>Magnoliopsida</taxon>
        <taxon>eudicotyledons</taxon>
        <taxon>Gunneridae</taxon>
        <taxon>Pentapetalae</taxon>
        <taxon>rosids</taxon>
        <taxon>fabids</taxon>
        <taxon>Fabales</taxon>
        <taxon>Fabaceae</taxon>
        <taxon>Papilionoideae</taxon>
        <taxon>50 kb inversion clade</taxon>
        <taxon>genistoids sensu lato</taxon>
        <taxon>core genistoids</taxon>
        <taxon>Crotalarieae</taxon>
        <taxon>Crotalaria</taxon>
    </lineage>
</organism>
<dbReference type="GO" id="GO:0005634">
    <property type="term" value="C:nucleus"/>
    <property type="evidence" value="ECO:0007669"/>
    <property type="project" value="UniProtKB-SubCell"/>
</dbReference>
<dbReference type="Proteomes" id="UP001372338">
    <property type="component" value="Unassembled WGS sequence"/>
</dbReference>
<protein>
    <recommendedName>
        <fullName evidence="7">HTH myb-type domain-containing protein</fullName>
    </recommendedName>
</protein>
<dbReference type="Pfam" id="PF00249">
    <property type="entry name" value="Myb_DNA-binding"/>
    <property type="match status" value="1"/>
</dbReference>
<keyword evidence="3" id="KW-0238">DNA-binding</keyword>
<keyword evidence="9" id="KW-1185">Reference proteome</keyword>
<dbReference type="GO" id="GO:0009751">
    <property type="term" value="P:response to salicylic acid"/>
    <property type="evidence" value="ECO:0007669"/>
    <property type="project" value="TreeGrafter"/>
</dbReference>
<dbReference type="EMBL" id="JAYWIO010000008">
    <property type="protein sequence ID" value="KAK7244740.1"/>
    <property type="molecule type" value="Genomic_DNA"/>
</dbReference>
<evidence type="ECO:0000256" key="5">
    <source>
        <dbReference type="ARBA" id="ARBA00023242"/>
    </source>
</evidence>
<dbReference type="GO" id="GO:0003677">
    <property type="term" value="F:DNA binding"/>
    <property type="evidence" value="ECO:0007669"/>
    <property type="project" value="UniProtKB-KW"/>
</dbReference>
<dbReference type="NCBIfam" id="TIGR01557">
    <property type="entry name" value="myb_SHAQKYF"/>
    <property type="match status" value="1"/>
</dbReference>
<dbReference type="InterPro" id="IPR001005">
    <property type="entry name" value="SANT/Myb"/>
</dbReference>
<dbReference type="GO" id="GO:0009739">
    <property type="term" value="P:response to gibberellin"/>
    <property type="evidence" value="ECO:0007669"/>
    <property type="project" value="TreeGrafter"/>
</dbReference>
<comment type="subcellular location">
    <subcellularLocation>
        <location evidence="1">Nucleus</location>
    </subcellularLocation>
</comment>
<dbReference type="FunFam" id="1.10.10.60:FF:000009">
    <property type="entry name" value="transcription factor MYB1R1"/>
    <property type="match status" value="1"/>
</dbReference>
<dbReference type="AlphaFoldDB" id="A0AAN9HML6"/>
<dbReference type="PROSITE" id="PS51294">
    <property type="entry name" value="HTH_MYB"/>
    <property type="match status" value="1"/>
</dbReference>
<dbReference type="SMART" id="SM00717">
    <property type="entry name" value="SANT"/>
    <property type="match status" value="1"/>
</dbReference>
<comment type="caution">
    <text evidence="8">The sequence shown here is derived from an EMBL/GenBank/DDBJ whole genome shotgun (WGS) entry which is preliminary data.</text>
</comment>
<dbReference type="PANTHER" id="PTHR44191:SF13">
    <property type="entry name" value="DUPLICATED HOMEODOMAIN-LIKE SUPERFAMILY PROTEIN"/>
    <property type="match status" value="1"/>
</dbReference>
<dbReference type="SUPFAM" id="SSF46689">
    <property type="entry name" value="Homeodomain-like"/>
    <property type="match status" value="1"/>
</dbReference>
<dbReference type="InterPro" id="IPR052245">
    <property type="entry name" value="Plant_Stress_Dev_TF"/>
</dbReference>